<dbReference type="Pfam" id="PF01476">
    <property type="entry name" value="LysM"/>
    <property type="match status" value="1"/>
</dbReference>
<evidence type="ECO:0000256" key="1">
    <source>
        <dbReference type="ARBA" id="ARBA00007734"/>
    </source>
</evidence>
<dbReference type="Gene3D" id="3.10.350.10">
    <property type="entry name" value="LysM domain"/>
    <property type="match status" value="1"/>
</dbReference>
<evidence type="ECO:0000313" key="5">
    <source>
        <dbReference type="EMBL" id="MFD3292890.1"/>
    </source>
</evidence>
<keyword evidence="3" id="KW-0732">Signal</keyword>
<name>A0ABW6D4B8_9BACT</name>
<sequence length="432" mass="49966">MWYRVILFFCLIISSISFGQVTGAYQPAYDLVQIDSLAKVEQGGPPVFSIDPGLIQERLKKLENEIPLNYNIITHQFVEIFAFRKASFTQRMLERKDIYFPLYEKYLKKYGLPDELKYLSLIESGLENKAISNKGAGGLWQFMPYTARGDFGMRVDQYIDERFDAERATDAACQYLKRLHKTFGDWHLALAAYNTGPSNVKRAMRRCGGANDFWGIYACLPAQTRAYVPQFIAITYMMNFHWDHSIQPENWVIDIPKDSILVSGYLNLNTLTRLTGFSLDTLKRLNPHIISHFLPKNSNKVKVHIPTSRFAYFKQNRSLILDSSRVDLTAPDSAEIDTNEIEEPNPIAQRHTYRVKSGETLSRVARKLGLSVSELKRINRIKGSKLKKGQTLVYFKLAKVSKKYSNRSTFKKRKKTSRKKKKTTSKKRRKRR</sequence>
<reference evidence="5 6" key="1">
    <citation type="submission" date="2024-03" db="EMBL/GenBank/DDBJ databases">
        <title>Aquirufa genome sequencing.</title>
        <authorList>
            <person name="Pitt A."/>
            <person name="Hahn M.W."/>
        </authorList>
    </citation>
    <scope>NUCLEOTIDE SEQUENCE [LARGE SCALE GENOMIC DNA]</scope>
    <source>
        <strain evidence="5 6">KTFRIE-69F</strain>
    </source>
</reference>
<organism evidence="5 6">
    <name type="scientific">Aquirufa originis</name>
    <dbReference type="NCBI Taxonomy" id="3096514"/>
    <lineage>
        <taxon>Bacteria</taxon>
        <taxon>Pseudomonadati</taxon>
        <taxon>Bacteroidota</taxon>
        <taxon>Cytophagia</taxon>
        <taxon>Cytophagales</taxon>
        <taxon>Flectobacillaceae</taxon>
        <taxon>Aquirufa</taxon>
    </lineage>
</organism>
<accession>A0ABW6D4B8</accession>
<dbReference type="InterPro" id="IPR008258">
    <property type="entry name" value="Transglycosylase_SLT_dom_1"/>
</dbReference>
<feature type="chain" id="PRO_5046676787" evidence="3">
    <location>
        <begin position="20"/>
        <end position="432"/>
    </location>
</feature>
<evidence type="ECO:0000256" key="3">
    <source>
        <dbReference type="SAM" id="SignalP"/>
    </source>
</evidence>
<dbReference type="PROSITE" id="PS51782">
    <property type="entry name" value="LYSM"/>
    <property type="match status" value="1"/>
</dbReference>
<evidence type="ECO:0000259" key="4">
    <source>
        <dbReference type="PROSITE" id="PS51782"/>
    </source>
</evidence>
<dbReference type="InterPro" id="IPR018392">
    <property type="entry name" value="LysM"/>
</dbReference>
<dbReference type="PANTHER" id="PTHR37423">
    <property type="entry name" value="SOLUBLE LYTIC MUREIN TRANSGLYCOSYLASE-RELATED"/>
    <property type="match status" value="1"/>
</dbReference>
<dbReference type="CDD" id="cd16894">
    <property type="entry name" value="MltD-like"/>
    <property type="match status" value="1"/>
</dbReference>
<dbReference type="RefSeq" id="WP_377978202.1">
    <property type="nucleotide sequence ID" value="NZ_JBBKXY010000001.1"/>
</dbReference>
<dbReference type="Pfam" id="PF01464">
    <property type="entry name" value="SLT"/>
    <property type="match status" value="1"/>
</dbReference>
<comment type="similarity">
    <text evidence="1">Belongs to the transglycosylase Slt family.</text>
</comment>
<dbReference type="SUPFAM" id="SSF54106">
    <property type="entry name" value="LysM domain"/>
    <property type="match status" value="1"/>
</dbReference>
<evidence type="ECO:0000256" key="2">
    <source>
        <dbReference type="SAM" id="MobiDB-lite"/>
    </source>
</evidence>
<dbReference type="Gene3D" id="1.10.530.10">
    <property type="match status" value="1"/>
</dbReference>
<proteinExistence type="inferred from homology"/>
<feature type="signal peptide" evidence="3">
    <location>
        <begin position="1"/>
        <end position="19"/>
    </location>
</feature>
<feature type="region of interest" description="Disordered" evidence="2">
    <location>
        <begin position="405"/>
        <end position="432"/>
    </location>
</feature>
<dbReference type="InterPro" id="IPR023346">
    <property type="entry name" value="Lysozyme-like_dom_sf"/>
</dbReference>
<feature type="domain" description="LysM" evidence="4">
    <location>
        <begin position="351"/>
        <end position="394"/>
    </location>
</feature>
<dbReference type="SMART" id="SM00257">
    <property type="entry name" value="LysM"/>
    <property type="match status" value="1"/>
</dbReference>
<dbReference type="SUPFAM" id="SSF53955">
    <property type="entry name" value="Lysozyme-like"/>
    <property type="match status" value="1"/>
</dbReference>
<dbReference type="PANTHER" id="PTHR37423:SF2">
    <property type="entry name" value="MEMBRANE-BOUND LYTIC MUREIN TRANSGLYCOSYLASE C"/>
    <property type="match status" value="1"/>
</dbReference>
<dbReference type="InterPro" id="IPR036779">
    <property type="entry name" value="LysM_dom_sf"/>
</dbReference>
<comment type="caution">
    <text evidence="5">The sequence shown here is derived from an EMBL/GenBank/DDBJ whole genome shotgun (WGS) entry which is preliminary data.</text>
</comment>
<keyword evidence="6" id="KW-1185">Reference proteome</keyword>
<dbReference type="EMBL" id="JBBKXY010000001">
    <property type="protein sequence ID" value="MFD3292890.1"/>
    <property type="molecule type" value="Genomic_DNA"/>
</dbReference>
<gene>
    <name evidence="5" type="ORF">SKC35_04260</name>
</gene>
<protein>
    <submittedName>
        <fullName evidence="5">Transglycosylase SLT domain-containing protein</fullName>
    </submittedName>
</protein>
<dbReference type="CDD" id="cd00118">
    <property type="entry name" value="LysM"/>
    <property type="match status" value="1"/>
</dbReference>
<dbReference type="Proteomes" id="UP001598112">
    <property type="component" value="Unassembled WGS sequence"/>
</dbReference>
<evidence type="ECO:0000313" key="6">
    <source>
        <dbReference type="Proteomes" id="UP001598112"/>
    </source>
</evidence>